<comment type="subcellular location">
    <subcellularLocation>
        <location evidence="6">Cell membrane</location>
        <topology evidence="6">Multi-pass membrane protein</topology>
    </subcellularLocation>
    <subcellularLocation>
        <location evidence="1">Membrane</location>
        <topology evidence="1">Multi-pass membrane protein</topology>
    </subcellularLocation>
</comment>
<evidence type="ECO:0000256" key="2">
    <source>
        <dbReference type="ARBA" id="ARBA00008034"/>
    </source>
</evidence>
<dbReference type="NCBIfam" id="NF040871">
    <property type="entry name" value="AztB"/>
    <property type="match status" value="1"/>
</dbReference>
<dbReference type="GO" id="GO:0055085">
    <property type="term" value="P:transmembrane transport"/>
    <property type="evidence" value="ECO:0007669"/>
    <property type="project" value="InterPro"/>
</dbReference>
<dbReference type="Gene3D" id="1.10.3470.10">
    <property type="entry name" value="ABC transporter involved in vitamin B12 uptake, BtuC"/>
    <property type="match status" value="1"/>
</dbReference>
<feature type="transmembrane region" description="Helical" evidence="8">
    <location>
        <begin position="56"/>
        <end position="80"/>
    </location>
</feature>
<keyword evidence="6" id="KW-0813">Transport</keyword>
<evidence type="ECO:0000256" key="5">
    <source>
        <dbReference type="ARBA" id="ARBA00023136"/>
    </source>
</evidence>
<dbReference type="RefSeq" id="WP_308645122.1">
    <property type="nucleotide sequence ID" value="NZ_JACCBW010000001.1"/>
</dbReference>
<feature type="transmembrane region" description="Helical" evidence="8">
    <location>
        <begin position="12"/>
        <end position="36"/>
    </location>
</feature>
<keyword evidence="10" id="KW-1185">Reference proteome</keyword>
<feature type="transmembrane region" description="Helical" evidence="8">
    <location>
        <begin position="135"/>
        <end position="157"/>
    </location>
</feature>
<feature type="transmembrane region" description="Helical" evidence="8">
    <location>
        <begin position="92"/>
        <end position="115"/>
    </location>
</feature>
<dbReference type="PANTHER" id="PTHR30477">
    <property type="entry name" value="ABC-TRANSPORTER METAL-BINDING PROTEIN"/>
    <property type="match status" value="1"/>
</dbReference>
<keyword evidence="3 6" id="KW-0812">Transmembrane</keyword>
<name>A0A7Y9H055_9ACTN</name>
<dbReference type="Proteomes" id="UP000549911">
    <property type="component" value="Unassembled WGS sequence"/>
</dbReference>
<dbReference type="PANTHER" id="PTHR30477:SF13">
    <property type="entry name" value="IRON TRANSPORT SYSTEM MEMBRANE PROTEIN HI_0360-RELATED"/>
    <property type="match status" value="1"/>
</dbReference>
<evidence type="ECO:0000256" key="1">
    <source>
        <dbReference type="ARBA" id="ARBA00004141"/>
    </source>
</evidence>
<feature type="transmembrane region" description="Helical" evidence="8">
    <location>
        <begin position="223"/>
        <end position="243"/>
    </location>
</feature>
<feature type="transmembrane region" description="Helical" evidence="8">
    <location>
        <begin position="194"/>
        <end position="211"/>
    </location>
</feature>
<evidence type="ECO:0000256" key="3">
    <source>
        <dbReference type="ARBA" id="ARBA00022692"/>
    </source>
</evidence>
<reference evidence="9 10" key="1">
    <citation type="submission" date="2020-07" db="EMBL/GenBank/DDBJ databases">
        <authorList>
            <person name="Partida-Martinez L."/>
            <person name="Huntemann M."/>
            <person name="Clum A."/>
            <person name="Wang J."/>
            <person name="Palaniappan K."/>
            <person name="Ritter S."/>
            <person name="Chen I.-M."/>
            <person name="Stamatis D."/>
            <person name="Reddy T."/>
            <person name="O'Malley R."/>
            <person name="Daum C."/>
            <person name="Shapiro N."/>
            <person name="Ivanova N."/>
            <person name="Kyrpides N."/>
            <person name="Woyke T."/>
        </authorList>
    </citation>
    <scope>NUCLEOTIDE SEQUENCE [LARGE SCALE GENOMIC DNA]</scope>
    <source>
        <strain evidence="9 10">AT2.17</strain>
    </source>
</reference>
<evidence type="ECO:0000256" key="6">
    <source>
        <dbReference type="RuleBase" id="RU003943"/>
    </source>
</evidence>
<organism evidence="9 10">
    <name type="scientific">Nocardioides cavernae</name>
    <dbReference type="NCBI Taxonomy" id="1921566"/>
    <lineage>
        <taxon>Bacteria</taxon>
        <taxon>Bacillati</taxon>
        <taxon>Actinomycetota</taxon>
        <taxon>Actinomycetes</taxon>
        <taxon>Propionibacteriales</taxon>
        <taxon>Nocardioidaceae</taxon>
        <taxon>Nocardioides</taxon>
    </lineage>
</organism>
<dbReference type="InterPro" id="IPR037294">
    <property type="entry name" value="ABC_BtuC-like"/>
</dbReference>
<gene>
    <name evidence="9" type="ORF">F4692_000447</name>
</gene>
<dbReference type="Pfam" id="PF00950">
    <property type="entry name" value="ABC-3"/>
    <property type="match status" value="1"/>
</dbReference>
<dbReference type="SUPFAM" id="SSF81345">
    <property type="entry name" value="ABC transporter involved in vitamin B12 uptake, BtuC"/>
    <property type="match status" value="1"/>
</dbReference>
<dbReference type="InterPro" id="IPR001626">
    <property type="entry name" value="ABC_TroCD"/>
</dbReference>
<dbReference type="EMBL" id="JACCBW010000001">
    <property type="protein sequence ID" value="NYE35343.1"/>
    <property type="molecule type" value="Genomic_DNA"/>
</dbReference>
<evidence type="ECO:0000313" key="9">
    <source>
        <dbReference type="EMBL" id="NYE35343.1"/>
    </source>
</evidence>
<comment type="caution">
    <text evidence="9">The sequence shown here is derived from an EMBL/GenBank/DDBJ whole genome shotgun (WGS) entry which is preliminary data.</text>
</comment>
<keyword evidence="4 8" id="KW-1133">Transmembrane helix</keyword>
<protein>
    <submittedName>
        <fullName evidence="9">Zinc/manganese transport system permease protein/manganese/iron transport system permease protein</fullName>
    </submittedName>
</protein>
<dbReference type="AlphaFoldDB" id="A0A7Y9H055"/>
<accession>A0A7Y9H055</accession>
<evidence type="ECO:0000313" key="10">
    <source>
        <dbReference type="Proteomes" id="UP000549911"/>
    </source>
</evidence>
<feature type="region of interest" description="Disordered" evidence="7">
    <location>
        <begin position="283"/>
        <end position="307"/>
    </location>
</feature>
<keyword evidence="5 8" id="KW-0472">Membrane</keyword>
<comment type="similarity">
    <text evidence="2 6">Belongs to the ABC-3 integral membrane protein family.</text>
</comment>
<proteinExistence type="inferred from homology"/>
<feature type="transmembrane region" description="Helical" evidence="8">
    <location>
        <begin position="169"/>
        <end position="188"/>
    </location>
</feature>
<dbReference type="GO" id="GO:0010043">
    <property type="term" value="P:response to zinc ion"/>
    <property type="evidence" value="ECO:0007669"/>
    <property type="project" value="TreeGrafter"/>
</dbReference>
<feature type="compositionally biased region" description="Basic and acidic residues" evidence="7">
    <location>
        <begin position="283"/>
        <end position="295"/>
    </location>
</feature>
<feature type="transmembrane region" description="Helical" evidence="8">
    <location>
        <begin position="249"/>
        <end position="269"/>
    </location>
</feature>
<dbReference type="GO" id="GO:0043190">
    <property type="term" value="C:ATP-binding cassette (ABC) transporter complex"/>
    <property type="evidence" value="ECO:0007669"/>
    <property type="project" value="InterPro"/>
</dbReference>
<evidence type="ECO:0000256" key="8">
    <source>
        <dbReference type="SAM" id="Phobius"/>
    </source>
</evidence>
<reference evidence="9 10" key="2">
    <citation type="submission" date="2020-08" db="EMBL/GenBank/DDBJ databases">
        <title>The Agave Microbiome: Exploring the role of microbial communities in plant adaptations to desert environments.</title>
        <authorList>
            <person name="Partida-Martinez L.P."/>
        </authorList>
    </citation>
    <scope>NUCLEOTIDE SEQUENCE [LARGE SCALE GENOMIC DNA]</scope>
    <source>
        <strain evidence="9 10">AT2.17</strain>
    </source>
</reference>
<evidence type="ECO:0000256" key="4">
    <source>
        <dbReference type="ARBA" id="ARBA00022989"/>
    </source>
</evidence>
<evidence type="ECO:0000256" key="7">
    <source>
        <dbReference type="SAM" id="MobiDB-lite"/>
    </source>
</evidence>
<sequence length="307" mass="31226">MLLLSNPFSADFMVRALVGGTLVAVVCGVVGTWVVVRGMAFLGEAIGHGMLPGVALATVLGAPVLLGGAVSAAVMSAAIGSMQRSGRLSYDTAIGLLFVGMLSLGVIIVSHSASFATDATALLFGEVLAMQDSDVLLLAAALVVTLVVAAAFHRSFVVTAFDPRIAHTLGVRPGAAQVALVGLVTVAVVASYQAVGTLLVVGLLLGPVVAANRWTRRIPMTMVLASALGTLSVLVGLLVSWYAATAAGASIACTAILLATSSALLRGLVDRWRDRDLRDDGHGDARAAVHDRPADRASAAVPQRGVS</sequence>